<dbReference type="Gene3D" id="2.60.40.790">
    <property type="match status" value="1"/>
</dbReference>
<name>A0A843X6X3_COLES</name>
<dbReference type="Pfam" id="PF04969">
    <property type="entry name" value="CS"/>
    <property type="match status" value="1"/>
</dbReference>
<dbReference type="AlphaFoldDB" id="A0A843X6X3"/>
<protein>
    <recommendedName>
        <fullName evidence="1">CS domain-containing protein</fullName>
    </recommendedName>
</protein>
<comment type="caution">
    <text evidence="2">The sequence shown here is derived from an EMBL/GenBank/DDBJ whole genome shotgun (WGS) entry which is preliminary data.</text>
</comment>
<dbReference type="EMBL" id="NMUH01006031">
    <property type="protein sequence ID" value="MQM14274.1"/>
    <property type="molecule type" value="Genomic_DNA"/>
</dbReference>
<dbReference type="InterPro" id="IPR007052">
    <property type="entry name" value="CS_dom"/>
</dbReference>
<organism evidence="2 3">
    <name type="scientific">Colocasia esculenta</name>
    <name type="common">Wild taro</name>
    <name type="synonym">Arum esculentum</name>
    <dbReference type="NCBI Taxonomy" id="4460"/>
    <lineage>
        <taxon>Eukaryota</taxon>
        <taxon>Viridiplantae</taxon>
        <taxon>Streptophyta</taxon>
        <taxon>Embryophyta</taxon>
        <taxon>Tracheophyta</taxon>
        <taxon>Spermatophyta</taxon>
        <taxon>Magnoliopsida</taxon>
        <taxon>Liliopsida</taxon>
        <taxon>Araceae</taxon>
        <taxon>Aroideae</taxon>
        <taxon>Colocasieae</taxon>
        <taxon>Colocasia</taxon>
    </lineage>
</organism>
<dbReference type="PROSITE" id="PS51203">
    <property type="entry name" value="CS"/>
    <property type="match status" value="1"/>
</dbReference>
<dbReference type="CDD" id="cd06463">
    <property type="entry name" value="p23_like"/>
    <property type="match status" value="1"/>
</dbReference>
<evidence type="ECO:0000313" key="3">
    <source>
        <dbReference type="Proteomes" id="UP000652761"/>
    </source>
</evidence>
<gene>
    <name evidence="2" type="ORF">Taro_047206</name>
</gene>
<sequence>MAAALSSAVSASLRSHRMAHTLPLPSNSACCFSCLDAGKSRFPSQKCRLPARCPRILRRPGSVSSRGLSEAAPRTTNYEVRCTTSIKERCKPQFSDGVAEVELRLDLVATNVQSPRDIVVDVDGSSLRVRIQNSGSLVTIFETSHLYEKIMPSETIWFIDEEQLVINLKKYDANLKWPDIMETWDCLTRGLVQLLKGTSIYIVGESTEINQKVAGALASGLGRIAVAAVQAGGGGGSSKGEQQRWLRLRRAAYAGEASDNLLSFFASSSSSRSGRARERVGSGT</sequence>
<proteinExistence type="predicted"/>
<accession>A0A843X6X3</accession>
<evidence type="ECO:0000313" key="2">
    <source>
        <dbReference type="EMBL" id="MQM14274.1"/>
    </source>
</evidence>
<dbReference type="Proteomes" id="UP000652761">
    <property type="component" value="Unassembled WGS sequence"/>
</dbReference>
<feature type="domain" description="CS" evidence="1">
    <location>
        <begin position="87"/>
        <end position="188"/>
    </location>
</feature>
<dbReference type="OrthoDB" id="515366at2759"/>
<keyword evidence="3" id="KW-1185">Reference proteome</keyword>
<dbReference type="InterPro" id="IPR008978">
    <property type="entry name" value="HSP20-like_chaperone"/>
</dbReference>
<evidence type="ECO:0000259" key="1">
    <source>
        <dbReference type="PROSITE" id="PS51203"/>
    </source>
</evidence>
<dbReference type="SUPFAM" id="SSF49764">
    <property type="entry name" value="HSP20-like chaperones"/>
    <property type="match status" value="1"/>
</dbReference>
<reference evidence="2" key="1">
    <citation type="submission" date="2017-07" db="EMBL/GenBank/DDBJ databases">
        <title>Taro Niue Genome Assembly and Annotation.</title>
        <authorList>
            <person name="Atibalentja N."/>
            <person name="Keating K."/>
            <person name="Fields C.J."/>
        </authorList>
    </citation>
    <scope>NUCLEOTIDE SEQUENCE</scope>
    <source>
        <strain evidence="2">Niue_2</strain>
        <tissue evidence="2">Leaf</tissue>
    </source>
</reference>